<reference evidence="8" key="2">
    <citation type="submission" date="2011-02" db="EMBL/GenBank/DDBJ databases">
        <authorList>
            <person name="MacLean D."/>
        </authorList>
    </citation>
    <scope>NUCLEOTIDE SEQUENCE</scope>
</reference>
<proteinExistence type="predicted"/>
<dbReference type="PANTHER" id="PTHR45721:SF11">
    <property type="entry name" value="LAMIN DM0-RELATED"/>
    <property type="match status" value="1"/>
</dbReference>
<dbReference type="Gene3D" id="1.20.5.170">
    <property type="match status" value="1"/>
</dbReference>
<dbReference type="InterPro" id="IPR036415">
    <property type="entry name" value="Lamin_tail_dom_sf"/>
</dbReference>
<feature type="compositionally biased region" description="Basic and acidic residues" evidence="6">
    <location>
        <begin position="120"/>
        <end position="137"/>
    </location>
</feature>
<protein>
    <submittedName>
        <fullName evidence="8">Laminlike protein putative</fullName>
    </submittedName>
</protein>
<dbReference type="PANTHER" id="PTHR45721">
    <property type="entry name" value="LAMIN DM0-RELATED"/>
    <property type="match status" value="1"/>
</dbReference>
<evidence type="ECO:0000256" key="5">
    <source>
        <dbReference type="SAM" id="Coils"/>
    </source>
</evidence>
<name>F0WF76_9STRA</name>
<dbReference type="Gene3D" id="2.60.40.1260">
    <property type="entry name" value="Lamin Tail domain"/>
    <property type="match status" value="1"/>
</dbReference>
<dbReference type="HOGENOM" id="CLU_025602_0_0_1"/>
<dbReference type="InterPro" id="IPR039008">
    <property type="entry name" value="IF_rod_dom"/>
</dbReference>
<dbReference type="GO" id="GO:0005634">
    <property type="term" value="C:nucleus"/>
    <property type="evidence" value="ECO:0007669"/>
    <property type="project" value="UniProtKB-SubCell"/>
</dbReference>
<accession>F0WF76</accession>
<dbReference type="PROSITE" id="PS51841">
    <property type="entry name" value="LTD"/>
    <property type="match status" value="1"/>
</dbReference>
<dbReference type="SUPFAM" id="SSF74853">
    <property type="entry name" value="Lamin A/C globular tail domain"/>
    <property type="match status" value="1"/>
</dbReference>
<keyword evidence="3 5" id="KW-0175">Coiled coil</keyword>
<comment type="subcellular location">
    <subcellularLocation>
        <location evidence="1">Nucleus</location>
    </subcellularLocation>
</comment>
<evidence type="ECO:0000256" key="2">
    <source>
        <dbReference type="ARBA" id="ARBA00022754"/>
    </source>
</evidence>
<dbReference type="SUPFAM" id="SSF64593">
    <property type="entry name" value="Intermediate filament protein, coiled coil region"/>
    <property type="match status" value="1"/>
</dbReference>
<feature type="coiled-coil region" evidence="5">
    <location>
        <begin position="230"/>
        <end position="292"/>
    </location>
</feature>
<organism evidence="8">
    <name type="scientific">Albugo laibachii Nc14</name>
    <dbReference type="NCBI Taxonomy" id="890382"/>
    <lineage>
        <taxon>Eukaryota</taxon>
        <taxon>Sar</taxon>
        <taxon>Stramenopiles</taxon>
        <taxon>Oomycota</taxon>
        <taxon>Peronosporomycetes</taxon>
        <taxon>Albuginales</taxon>
        <taxon>Albuginaceae</taxon>
        <taxon>Albugo</taxon>
    </lineage>
</organism>
<dbReference type="EMBL" id="FR824125">
    <property type="protein sequence ID" value="CCA19858.1"/>
    <property type="molecule type" value="Genomic_DNA"/>
</dbReference>
<evidence type="ECO:0000256" key="6">
    <source>
        <dbReference type="SAM" id="MobiDB-lite"/>
    </source>
</evidence>
<evidence type="ECO:0000256" key="1">
    <source>
        <dbReference type="ARBA" id="ARBA00004123"/>
    </source>
</evidence>
<evidence type="ECO:0000256" key="3">
    <source>
        <dbReference type="ARBA" id="ARBA00023054"/>
    </source>
</evidence>
<keyword evidence="4" id="KW-0539">Nucleus</keyword>
<evidence type="ECO:0000259" key="7">
    <source>
        <dbReference type="PROSITE" id="PS51841"/>
    </source>
</evidence>
<dbReference type="SMART" id="SM01391">
    <property type="entry name" value="Filament"/>
    <property type="match status" value="1"/>
</dbReference>
<dbReference type="GO" id="GO:0005882">
    <property type="term" value="C:intermediate filament"/>
    <property type="evidence" value="ECO:0007669"/>
    <property type="project" value="UniProtKB-KW"/>
</dbReference>
<dbReference type="Pfam" id="PF00932">
    <property type="entry name" value="LTD"/>
    <property type="match status" value="1"/>
</dbReference>
<keyword evidence="2" id="KW-0403">Intermediate filament</keyword>
<evidence type="ECO:0000313" key="8">
    <source>
        <dbReference type="EMBL" id="CCA19858.1"/>
    </source>
</evidence>
<feature type="region of interest" description="Disordered" evidence="6">
    <location>
        <begin position="340"/>
        <end position="367"/>
    </location>
</feature>
<dbReference type="InterPro" id="IPR001322">
    <property type="entry name" value="Lamin_tail_dom"/>
</dbReference>
<reference evidence="8" key="1">
    <citation type="journal article" date="2011" name="PLoS Biol.">
        <title>Gene gain and loss during evolution of obligate parasitism in the white rust pathogen of Arabidopsis thaliana.</title>
        <authorList>
            <person name="Kemen E."/>
            <person name="Gardiner A."/>
            <person name="Schultz-Larsen T."/>
            <person name="Kemen A.C."/>
            <person name="Balmuth A.L."/>
            <person name="Robert-Seilaniantz A."/>
            <person name="Bailey K."/>
            <person name="Holub E."/>
            <person name="Studholme D.J."/>
            <person name="Maclean D."/>
            <person name="Jones J.D."/>
        </authorList>
    </citation>
    <scope>NUCLEOTIDE SEQUENCE</scope>
</reference>
<feature type="coiled-coil region" evidence="5">
    <location>
        <begin position="20"/>
        <end position="54"/>
    </location>
</feature>
<feature type="region of interest" description="Disordered" evidence="6">
    <location>
        <begin position="120"/>
        <end position="140"/>
    </location>
</feature>
<gene>
    <name evidence="8" type="primary">AlNc14C80G5270</name>
    <name evidence="8" type="ORF">ALNC14_060010</name>
</gene>
<evidence type="ECO:0000256" key="4">
    <source>
        <dbReference type="ARBA" id="ARBA00023242"/>
    </source>
</evidence>
<dbReference type="Pfam" id="PF00038">
    <property type="entry name" value="Filament"/>
    <property type="match status" value="1"/>
</dbReference>
<dbReference type="AlphaFoldDB" id="F0WF76"/>
<feature type="compositionally biased region" description="Basic residues" evidence="6">
    <location>
        <begin position="352"/>
        <end position="367"/>
    </location>
</feature>
<feature type="domain" description="LTD" evidence="7">
    <location>
        <begin position="359"/>
        <end position="493"/>
    </location>
</feature>
<sequence length="685" mass="80143">MPSSQFSPIKSKRLDEKASLQSLNSRLEIYVMRVKEMEDAKTVAERELETIRDRMQQDMDVVRLRLTKELDDTRKKLDHELDQKTRLQILEQEQHVELVKLRAQVKELGDLKTLTEQLKSELSKERSNATAAKEELSRQTTELQAVRRRIKDLERERRGMDAALSDATTELEHLRKKSATFDLVRDTELSNIRKEMNAKHQEALANWKKDTEDRIHAVEKEVRNYFEGVVTTSKSQAEELSLELDSTKKELDRTANDYEESLQVRQSLADKVAQLERDYREERKKFKDDRKMYETMVEKLRYAKLSKEEEFNDLMDVKIALDAEITAYRRILDREETRVGLPTPKTTPMEKGKKRKSLAFSGNRKRVKQENDDPIRIAQLNLEKDFVVFENQGDKPVSLGNWEVRGKLETQVFRFPSNYVVKPHARVTVFSAKRNKNARADVKPDEDAFMTKKFSWNHSGDWAVLYDDEGVPVSSLAQGLPKEEVEALEAAIRTESPEDDFKEGSSDAYLLRCVMFAGKALYNDRMLSKLELWECEEAWKCMIPFGRDRWEEKRIDCAQLKRVLSPLDFPLPVDDVDRLFHSYAGESDAIGWYDFKQIYEIQSPARKTKLFQLALRNLSPKWTAFIKDENFIQRIRVWLYEMERDGFNLIGPEIQKYAIATNDTESELLIHQLKNFLQISDNITQ</sequence>